<keyword evidence="1" id="KW-0472">Membrane</keyword>
<evidence type="ECO:0000313" key="3">
    <source>
        <dbReference type="Proteomes" id="UP000197361"/>
    </source>
</evidence>
<dbReference type="AlphaFoldDB" id="A0A246JX51"/>
<keyword evidence="3" id="KW-1185">Reference proteome</keyword>
<evidence type="ECO:0000313" key="2">
    <source>
        <dbReference type="EMBL" id="OWQ97132.1"/>
    </source>
</evidence>
<organism evidence="2 3">
    <name type="scientific">Sphingopyxis bauzanensis</name>
    <dbReference type="NCBI Taxonomy" id="651663"/>
    <lineage>
        <taxon>Bacteria</taxon>
        <taxon>Pseudomonadati</taxon>
        <taxon>Pseudomonadota</taxon>
        <taxon>Alphaproteobacteria</taxon>
        <taxon>Sphingomonadales</taxon>
        <taxon>Sphingomonadaceae</taxon>
        <taxon>Sphingopyxis</taxon>
    </lineage>
</organism>
<proteinExistence type="predicted"/>
<evidence type="ECO:0000256" key="1">
    <source>
        <dbReference type="SAM" id="Phobius"/>
    </source>
</evidence>
<comment type="caution">
    <text evidence="2">The sequence shown here is derived from an EMBL/GenBank/DDBJ whole genome shotgun (WGS) entry which is preliminary data.</text>
</comment>
<keyword evidence="1" id="KW-1133">Transmembrane helix</keyword>
<dbReference type="Proteomes" id="UP000197361">
    <property type="component" value="Unassembled WGS sequence"/>
</dbReference>
<dbReference type="EMBL" id="NISK01000002">
    <property type="protein sequence ID" value="OWQ97132.1"/>
    <property type="molecule type" value="Genomic_DNA"/>
</dbReference>
<accession>A0A246JX51</accession>
<gene>
    <name evidence="2" type="ORF">CDQ92_08650</name>
</gene>
<sequence>MDELRILNEAKVPGALDTLDDRILAALSSRQREASAMQRMLALAAFVSLGGGFVVGSAAVPPAVAASPITPLIPPSPLAPATIVGAR</sequence>
<keyword evidence="1" id="KW-0812">Transmembrane</keyword>
<reference evidence="2 3" key="1">
    <citation type="journal article" date="2010" name="Int. J. Syst. Evol. Microbiol.">
        <title>Sphingopyxis bauzanensis sp. nov., a psychrophilic bacterium isolated from soil.</title>
        <authorList>
            <person name="Zhang D.C."/>
            <person name="Liu H.C."/>
            <person name="Xin Y.H."/>
            <person name="Zhou Y.G."/>
            <person name="Schinner F."/>
            <person name="Margesin R."/>
        </authorList>
    </citation>
    <scope>NUCLEOTIDE SEQUENCE [LARGE SCALE GENOMIC DNA]</scope>
    <source>
        <strain evidence="2 3">DSM 22271</strain>
    </source>
</reference>
<name>A0A246JX51_9SPHN</name>
<protein>
    <recommendedName>
        <fullName evidence="4">Anti-sigma factor</fullName>
    </recommendedName>
</protein>
<evidence type="ECO:0008006" key="4">
    <source>
        <dbReference type="Google" id="ProtNLM"/>
    </source>
</evidence>
<feature type="transmembrane region" description="Helical" evidence="1">
    <location>
        <begin position="40"/>
        <end position="60"/>
    </location>
</feature>